<dbReference type="CDD" id="cd11410">
    <property type="entry name" value="bHLH_O_HES"/>
    <property type="match status" value="1"/>
</dbReference>
<keyword evidence="2" id="KW-0805">Transcription regulation</keyword>
<feature type="region of interest" description="Disordered" evidence="7">
    <location>
        <begin position="93"/>
        <end position="181"/>
    </location>
</feature>
<keyword evidence="3" id="KW-0238">DNA-binding</keyword>
<evidence type="ECO:0000256" key="7">
    <source>
        <dbReference type="SAM" id="MobiDB-lite"/>
    </source>
</evidence>
<dbReference type="InterPro" id="IPR036638">
    <property type="entry name" value="HLH_DNA-bd_sf"/>
</dbReference>
<proteinExistence type="predicted"/>
<feature type="compositionally biased region" description="Basic and acidic residues" evidence="7">
    <location>
        <begin position="120"/>
        <end position="129"/>
    </location>
</feature>
<evidence type="ECO:0000256" key="4">
    <source>
        <dbReference type="ARBA" id="ARBA00023163"/>
    </source>
</evidence>
<feature type="non-terminal residue" evidence="10">
    <location>
        <position position="1"/>
    </location>
</feature>
<dbReference type="Pfam" id="PF00010">
    <property type="entry name" value="HLH"/>
    <property type="match status" value="1"/>
</dbReference>
<dbReference type="InterPro" id="IPR050370">
    <property type="entry name" value="HES_HEY"/>
</dbReference>
<dbReference type="SUPFAM" id="SSF158457">
    <property type="entry name" value="Orange domain-like"/>
    <property type="match status" value="1"/>
</dbReference>
<feature type="region of interest" description="Disordered" evidence="7">
    <location>
        <begin position="306"/>
        <end position="331"/>
    </location>
</feature>
<feature type="coiled-coil region" evidence="6">
    <location>
        <begin position="62"/>
        <end position="89"/>
    </location>
</feature>
<comment type="caution">
    <text evidence="10">The sequence shown here is derived from an EMBL/GenBank/DDBJ whole genome shotgun (WGS) entry which is preliminary data.</text>
</comment>
<organism evidence="10 11">
    <name type="scientific">Periplaneta americana</name>
    <name type="common">American cockroach</name>
    <name type="synonym">Blatta americana</name>
    <dbReference type="NCBI Taxonomy" id="6978"/>
    <lineage>
        <taxon>Eukaryota</taxon>
        <taxon>Metazoa</taxon>
        <taxon>Ecdysozoa</taxon>
        <taxon>Arthropoda</taxon>
        <taxon>Hexapoda</taxon>
        <taxon>Insecta</taxon>
        <taxon>Pterygota</taxon>
        <taxon>Neoptera</taxon>
        <taxon>Polyneoptera</taxon>
        <taxon>Dictyoptera</taxon>
        <taxon>Blattodea</taxon>
        <taxon>Blattoidea</taxon>
        <taxon>Blattidae</taxon>
        <taxon>Blattinae</taxon>
        <taxon>Periplaneta</taxon>
    </lineage>
</organism>
<feature type="compositionally biased region" description="Basic and acidic residues" evidence="7">
    <location>
        <begin position="315"/>
        <end position="331"/>
    </location>
</feature>
<dbReference type="EMBL" id="JAJSOF020000011">
    <property type="protein sequence ID" value="KAJ4445363.1"/>
    <property type="molecule type" value="Genomic_DNA"/>
</dbReference>
<dbReference type="SMART" id="SM00353">
    <property type="entry name" value="HLH"/>
    <property type="match status" value="1"/>
</dbReference>
<dbReference type="Pfam" id="PF07527">
    <property type="entry name" value="Hairy_orange"/>
    <property type="match status" value="1"/>
</dbReference>
<feature type="compositionally biased region" description="Polar residues" evidence="7">
    <location>
        <begin position="109"/>
        <end position="119"/>
    </location>
</feature>
<feature type="domain" description="Orange" evidence="9">
    <location>
        <begin position="185"/>
        <end position="218"/>
    </location>
</feature>
<dbReference type="PROSITE" id="PS50888">
    <property type="entry name" value="BHLH"/>
    <property type="match status" value="1"/>
</dbReference>
<feature type="compositionally biased region" description="Polar residues" evidence="7">
    <location>
        <begin position="155"/>
        <end position="169"/>
    </location>
</feature>
<evidence type="ECO:0000259" key="9">
    <source>
        <dbReference type="PROSITE" id="PS51054"/>
    </source>
</evidence>
<sequence>LKLSMQLCYITSFSSFLQIRKPLMEKRRRARINQSLNELKKLLLDGNTSKKEGSRPTKLEKADILEMTVQHLQRLHQQQQQQQQCLKDRITPMESEDITSSQRDKIEIQTWSESSTQTKENSKPGDVEKCPPAQRNKPSSTVSDILCRHQKHPESTSLHPGQQRLSSSAQKKHYDKIEGSSSPKFRAGFSECAREARELLSHFDDVDPEVRERLWKHLSSCLESLESRNDVTSSCSRHEAADSTQSCTMGEEFKAPASAPTSVLIQTPTGLTLLPTKLPNGDLAFVIPADIRKSVTSCLNNENAKNSTGASVVRNVEESKHSQEDVVWRPW</sequence>
<evidence type="ECO:0000256" key="5">
    <source>
        <dbReference type="ARBA" id="ARBA00023242"/>
    </source>
</evidence>
<dbReference type="SMART" id="SM00511">
    <property type="entry name" value="ORANGE"/>
    <property type="match status" value="1"/>
</dbReference>
<name>A0ABQ8TFH2_PERAM</name>
<evidence type="ECO:0000259" key="8">
    <source>
        <dbReference type="PROSITE" id="PS50888"/>
    </source>
</evidence>
<dbReference type="PROSITE" id="PS51054">
    <property type="entry name" value="ORANGE"/>
    <property type="match status" value="1"/>
</dbReference>
<dbReference type="PANTHER" id="PTHR10985">
    <property type="entry name" value="BASIC HELIX-LOOP-HELIX TRANSCRIPTION FACTOR, HES-RELATED"/>
    <property type="match status" value="1"/>
</dbReference>
<gene>
    <name evidence="10" type="ORF">ANN_07168</name>
</gene>
<dbReference type="Gene3D" id="6.10.250.980">
    <property type="match status" value="1"/>
</dbReference>
<dbReference type="InterPro" id="IPR011598">
    <property type="entry name" value="bHLH_dom"/>
</dbReference>
<dbReference type="Gene3D" id="4.10.280.10">
    <property type="entry name" value="Helix-loop-helix DNA-binding domain"/>
    <property type="match status" value="1"/>
</dbReference>
<keyword evidence="11" id="KW-1185">Reference proteome</keyword>
<evidence type="ECO:0000256" key="3">
    <source>
        <dbReference type="ARBA" id="ARBA00023125"/>
    </source>
</evidence>
<protein>
    <submittedName>
        <fullName evidence="10">Uncharacterized protein</fullName>
    </submittedName>
</protein>
<evidence type="ECO:0000313" key="10">
    <source>
        <dbReference type="EMBL" id="KAJ4445363.1"/>
    </source>
</evidence>
<evidence type="ECO:0000313" key="11">
    <source>
        <dbReference type="Proteomes" id="UP001148838"/>
    </source>
</evidence>
<dbReference type="Proteomes" id="UP001148838">
    <property type="component" value="Unassembled WGS sequence"/>
</dbReference>
<accession>A0ABQ8TFH2</accession>
<comment type="subcellular location">
    <subcellularLocation>
        <location evidence="1">Nucleus</location>
    </subcellularLocation>
</comment>
<dbReference type="SUPFAM" id="SSF47459">
    <property type="entry name" value="HLH, helix-loop-helix DNA-binding domain"/>
    <property type="match status" value="1"/>
</dbReference>
<evidence type="ECO:0000256" key="1">
    <source>
        <dbReference type="ARBA" id="ARBA00004123"/>
    </source>
</evidence>
<dbReference type="InterPro" id="IPR003650">
    <property type="entry name" value="Orange_dom"/>
</dbReference>
<keyword evidence="5" id="KW-0539">Nucleus</keyword>
<reference evidence="10 11" key="1">
    <citation type="journal article" date="2022" name="Allergy">
        <title>Genome assembly and annotation of Periplaneta americana reveal a comprehensive cockroach allergen profile.</title>
        <authorList>
            <person name="Wang L."/>
            <person name="Xiong Q."/>
            <person name="Saelim N."/>
            <person name="Wang L."/>
            <person name="Nong W."/>
            <person name="Wan A.T."/>
            <person name="Shi M."/>
            <person name="Liu X."/>
            <person name="Cao Q."/>
            <person name="Hui J.H.L."/>
            <person name="Sookrung N."/>
            <person name="Leung T.F."/>
            <person name="Tungtrongchitr A."/>
            <person name="Tsui S.K.W."/>
        </authorList>
    </citation>
    <scope>NUCLEOTIDE SEQUENCE [LARGE SCALE GENOMIC DNA]</scope>
    <source>
        <strain evidence="10">PWHHKU_190912</strain>
    </source>
</reference>
<keyword evidence="4" id="KW-0804">Transcription</keyword>
<feature type="domain" description="BHLH" evidence="8">
    <location>
        <begin position="16"/>
        <end position="75"/>
    </location>
</feature>
<evidence type="ECO:0000256" key="2">
    <source>
        <dbReference type="ARBA" id="ARBA00023015"/>
    </source>
</evidence>
<keyword evidence="6" id="KW-0175">Coiled coil</keyword>
<evidence type="ECO:0000256" key="6">
    <source>
        <dbReference type="SAM" id="Coils"/>
    </source>
</evidence>